<protein>
    <recommendedName>
        <fullName evidence="4">DUF2752 domain-containing protein</fullName>
    </recommendedName>
</protein>
<proteinExistence type="predicted"/>
<keyword evidence="1" id="KW-0812">Transmembrane</keyword>
<sequence length="144" mass="16703">MEQLKNIKVQRTITIIVLVIICCGAVLLYKFNPSKVNIFPPCLFKKITGFYCPGCGSTRAIHALLNLNIWQAFRYNMLMVTLLPYMVYEMTAIILKILFNKEIPRIPMNGKVIYALLITIILYWLFRNINLYPFKILAPTEIIV</sequence>
<reference evidence="2 3" key="1">
    <citation type="submission" date="2010-08" db="EMBL/GenBank/DDBJ databases">
        <title>Complete sequence of Clostridium cellulovorans 743B.</title>
        <authorList>
            <consortium name="US DOE Joint Genome Institute"/>
            <person name="Lucas S."/>
            <person name="Copeland A."/>
            <person name="Lapidus A."/>
            <person name="Cheng J.-F."/>
            <person name="Bruce D."/>
            <person name="Goodwin L."/>
            <person name="Pitluck S."/>
            <person name="Chertkov O."/>
            <person name="Detter J.C."/>
            <person name="Han C."/>
            <person name="Tapia R."/>
            <person name="Land M."/>
            <person name="Hauser L."/>
            <person name="Chang Y.-J."/>
            <person name="Jeffries C."/>
            <person name="Kyrpides N."/>
            <person name="Ivanova N."/>
            <person name="Mikhailova N."/>
            <person name="Hemme C.L."/>
            <person name="Woyke T."/>
        </authorList>
    </citation>
    <scope>NUCLEOTIDE SEQUENCE [LARGE SCALE GENOMIC DNA]</scope>
    <source>
        <strain evidence="3">ATCC 35296 / DSM 3052 / OCM 3 / 743B</strain>
    </source>
</reference>
<name>D9SKY5_CLOC7</name>
<accession>D9SKY5</accession>
<feature type="transmembrane region" description="Helical" evidence="1">
    <location>
        <begin position="12"/>
        <end position="31"/>
    </location>
</feature>
<dbReference type="HOGENOM" id="CLU_098258_2_1_9"/>
<dbReference type="Pfam" id="PF10825">
    <property type="entry name" value="DUF2752"/>
    <property type="match status" value="1"/>
</dbReference>
<dbReference type="STRING" id="573061.Clocel_3891"/>
<dbReference type="eggNOG" id="ENOG5030VYD">
    <property type="taxonomic scope" value="Bacteria"/>
</dbReference>
<dbReference type="Proteomes" id="UP000002730">
    <property type="component" value="Chromosome"/>
</dbReference>
<feature type="transmembrane region" description="Helical" evidence="1">
    <location>
        <begin position="75"/>
        <end position="99"/>
    </location>
</feature>
<organism evidence="2 3">
    <name type="scientific">Clostridium cellulovorans (strain ATCC 35296 / DSM 3052 / OCM 3 / 743B)</name>
    <dbReference type="NCBI Taxonomy" id="573061"/>
    <lineage>
        <taxon>Bacteria</taxon>
        <taxon>Bacillati</taxon>
        <taxon>Bacillota</taxon>
        <taxon>Clostridia</taxon>
        <taxon>Eubacteriales</taxon>
        <taxon>Clostridiaceae</taxon>
        <taxon>Clostridium</taxon>
    </lineage>
</organism>
<keyword evidence="3" id="KW-1185">Reference proteome</keyword>
<dbReference type="AlphaFoldDB" id="D9SKY5"/>
<dbReference type="KEGG" id="ccb:Clocel_3891"/>
<evidence type="ECO:0000256" key="1">
    <source>
        <dbReference type="SAM" id="Phobius"/>
    </source>
</evidence>
<keyword evidence="1" id="KW-0472">Membrane</keyword>
<dbReference type="EMBL" id="CP002160">
    <property type="protein sequence ID" value="ADL53557.1"/>
    <property type="molecule type" value="Genomic_DNA"/>
</dbReference>
<dbReference type="InterPro" id="IPR021215">
    <property type="entry name" value="DUF2752"/>
</dbReference>
<keyword evidence="1" id="KW-1133">Transmembrane helix</keyword>
<feature type="transmembrane region" description="Helical" evidence="1">
    <location>
        <begin position="111"/>
        <end position="126"/>
    </location>
</feature>
<evidence type="ECO:0008006" key="4">
    <source>
        <dbReference type="Google" id="ProtNLM"/>
    </source>
</evidence>
<evidence type="ECO:0000313" key="2">
    <source>
        <dbReference type="EMBL" id="ADL53557.1"/>
    </source>
</evidence>
<evidence type="ECO:0000313" key="3">
    <source>
        <dbReference type="Proteomes" id="UP000002730"/>
    </source>
</evidence>
<gene>
    <name evidence="2" type="ordered locus">Clocel_3891</name>
</gene>